<evidence type="ECO:0000313" key="3">
    <source>
        <dbReference type="EMBL" id="MFB2897269.1"/>
    </source>
</evidence>
<evidence type="ECO:0000256" key="2">
    <source>
        <dbReference type="SAM" id="SignalP"/>
    </source>
</evidence>
<dbReference type="Proteomes" id="UP001576784">
    <property type="component" value="Unassembled WGS sequence"/>
</dbReference>
<protein>
    <submittedName>
        <fullName evidence="3">Pentapeptide repeat-containing protein</fullName>
    </submittedName>
</protein>
<dbReference type="SUPFAM" id="SSF141571">
    <property type="entry name" value="Pentapeptide repeat-like"/>
    <property type="match status" value="1"/>
</dbReference>
<dbReference type="EMBL" id="JBHFNR010000249">
    <property type="protein sequence ID" value="MFB2897269.1"/>
    <property type="molecule type" value="Genomic_DNA"/>
</dbReference>
<dbReference type="RefSeq" id="WP_413266883.1">
    <property type="nucleotide sequence ID" value="NZ_JBHFNR010000249.1"/>
</dbReference>
<dbReference type="SUPFAM" id="SSF48452">
    <property type="entry name" value="TPR-like"/>
    <property type="match status" value="1"/>
</dbReference>
<evidence type="ECO:0000256" key="1">
    <source>
        <dbReference type="PROSITE-ProRule" id="PRU00339"/>
    </source>
</evidence>
<accession>A0ABV4XZU7</accession>
<dbReference type="Pfam" id="PF00805">
    <property type="entry name" value="Pentapeptide"/>
    <property type="match status" value="3"/>
</dbReference>
<comment type="caution">
    <text evidence="3">The sequence shown here is derived from an EMBL/GenBank/DDBJ whole genome shotgun (WGS) entry which is preliminary data.</text>
</comment>
<gene>
    <name evidence="3" type="ORF">ACE1CI_30505</name>
</gene>
<dbReference type="InterPro" id="IPR001646">
    <property type="entry name" value="5peptide_repeat"/>
</dbReference>
<name>A0ABV4XZU7_9CYAN</name>
<dbReference type="PANTHER" id="PTHR47200:SF2">
    <property type="entry name" value="THYLAKOID LUMENAL 15 KDA PROTEIN 1, CHLOROPLASTIC"/>
    <property type="match status" value="1"/>
</dbReference>
<dbReference type="InterPro" id="IPR019734">
    <property type="entry name" value="TPR_rpt"/>
</dbReference>
<feature type="chain" id="PRO_5046319082" evidence="2">
    <location>
        <begin position="25"/>
        <end position="259"/>
    </location>
</feature>
<dbReference type="Gene3D" id="2.160.20.80">
    <property type="entry name" value="E3 ubiquitin-protein ligase SopA"/>
    <property type="match status" value="1"/>
</dbReference>
<organism evidence="3 4">
    <name type="scientific">Floridaenema flaviceps BLCC-F50</name>
    <dbReference type="NCBI Taxonomy" id="3153642"/>
    <lineage>
        <taxon>Bacteria</taxon>
        <taxon>Bacillati</taxon>
        <taxon>Cyanobacteriota</taxon>
        <taxon>Cyanophyceae</taxon>
        <taxon>Oscillatoriophycideae</taxon>
        <taxon>Aerosakkonematales</taxon>
        <taxon>Aerosakkonemataceae</taxon>
        <taxon>Floridanema</taxon>
        <taxon>Floridanema flaviceps</taxon>
    </lineage>
</organism>
<evidence type="ECO:0000313" key="4">
    <source>
        <dbReference type="Proteomes" id="UP001576784"/>
    </source>
</evidence>
<dbReference type="PROSITE" id="PS50005">
    <property type="entry name" value="TPR"/>
    <property type="match status" value="1"/>
</dbReference>
<dbReference type="Gene3D" id="1.25.40.10">
    <property type="entry name" value="Tetratricopeptide repeat domain"/>
    <property type="match status" value="1"/>
</dbReference>
<proteinExistence type="predicted"/>
<keyword evidence="2" id="KW-0732">Signal</keyword>
<keyword evidence="1" id="KW-0802">TPR repeat</keyword>
<reference evidence="3 4" key="1">
    <citation type="submission" date="2024-09" db="EMBL/GenBank/DDBJ databases">
        <title>Floridaenema gen nov. (Aerosakkonemataceae, Aerosakkonematales ord. nov., Cyanobacteria) from benthic tropical and subtropical fresh waters, with the description of four new species.</title>
        <authorList>
            <person name="Moretto J.A."/>
            <person name="Berthold D.E."/>
            <person name="Lefler F.W."/>
            <person name="Huang I.-S."/>
            <person name="Laughinghouse H. IV."/>
        </authorList>
    </citation>
    <scope>NUCLEOTIDE SEQUENCE [LARGE SCALE GENOMIC DNA]</scope>
    <source>
        <strain evidence="3 4">BLCC-F50</strain>
    </source>
</reference>
<sequence>MKFTPIASATLLTTFSLTINPAFAANPEHTRQLLATRKCSQCDLTDAGLVMANLVGADLTGADLSRANLSRANLMGADLRGANLMGASLHGANLTGANLSGANLTAADLRGAYLSQANLVGTNLVNANLLGAVGLPNYTGNAEDFYRWGMAEAERDNHQRALELLNQALVMKPDYANAYLGRGMVQFNQGDRLAALADTKKAAELFTAQGNQDGAKAAQQVIAGIEQLNNPKERRPSFGDNVLGLLQGLAALALQSGLL</sequence>
<feature type="signal peptide" evidence="2">
    <location>
        <begin position="1"/>
        <end position="24"/>
    </location>
</feature>
<dbReference type="SMART" id="SM00028">
    <property type="entry name" value="TPR"/>
    <property type="match status" value="2"/>
</dbReference>
<keyword evidence="4" id="KW-1185">Reference proteome</keyword>
<dbReference type="InterPro" id="IPR044213">
    <property type="entry name" value="At2g44920-like"/>
</dbReference>
<dbReference type="InterPro" id="IPR011990">
    <property type="entry name" value="TPR-like_helical_dom_sf"/>
</dbReference>
<feature type="repeat" description="TPR" evidence="1">
    <location>
        <begin position="142"/>
        <end position="175"/>
    </location>
</feature>
<dbReference type="PANTHER" id="PTHR47200">
    <property type="entry name" value="THYLAKOID LUMENAL 15 KDA PROTEIN 1, CHLOROPLASTIC"/>
    <property type="match status" value="1"/>
</dbReference>